<evidence type="ECO:0000259" key="2">
    <source>
        <dbReference type="PROSITE" id="PS50965"/>
    </source>
</evidence>
<feature type="transmembrane region" description="Helical" evidence="1">
    <location>
        <begin position="6"/>
        <end position="23"/>
    </location>
</feature>
<accession>A0A494ZA53</accession>
<keyword evidence="1" id="KW-1133">Transmembrane helix</keyword>
<keyword evidence="4" id="KW-1185">Reference proteome</keyword>
<dbReference type="AlphaFoldDB" id="A0A494ZA53"/>
<dbReference type="OrthoDB" id="5782056at2"/>
<comment type="caution">
    <text evidence="3">The sequence shown here is derived from an EMBL/GenBank/DDBJ whole genome shotgun (WGS) entry which is preliminary data.</text>
</comment>
<reference evidence="3 4" key="1">
    <citation type="journal article" date="2016" name="Antonie Van Leeuwenhoek">
        <title>Lysinibacillus endophyticus sp. nov., an indole-3-acetic acid producing endophytic bacterium isolated from corn root (Zea mays cv. Xinken-5).</title>
        <authorList>
            <person name="Yu J."/>
            <person name="Guan X."/>
            <person name="Liu C."/>
            <person name="Xiang W."/>
            <person name="Yu Z."/>
            <person name="Liu X."/>
            <person name="Wang G."/>
        </authorList>
    </citation>
    <scope>NUCLEOTIDE SEQUENCE [LARGE SCALE GENOMIC DNA]</scope>
    <source>
        <strain evidence="3 4">DSM 100506</strain>
    </source>
</reference>
<name>A0A494ZA53_9BACL</name>
<dbReference type="EMBL" id="RBZN01000003">
    <property type="protein sequence ID" value="RKQ19546.1"/>
    <property type="molecule type" value="Genomic_DNA"/>
</dbReference>
<keyword evidence="1" id="KW-0812">Transmembrane</keyword>
<dbReference type="RefSeq" id="WP_121213085.1">
    <property type="nucleotide sequence ID" value="NZ_RBZN01000003.1"/>
</dbReference>
<protein>
    <submittedName>
        <fullName evidence="3">NERD domain-containing protein</fullName>
    </submittedName>
</protein>
<evidence type="ECO:0000256" key="1">
    <source>
        <dbReference type="SAM" id="Phobius"/>
    </source>
</evidence>
<dbReference type="Pfam" id="PF08378">
    <property type="entry name" value="NERD"/>
    <property type="match status" value="1"/>
</dbReference>
<organism evidence="3 4">
    <name type="scientific">Ureibacillus endophyticus</name>
    <dbReference type="NCBI Taxonomy" id="1978490"/>
    <lineage>
        <taxon>Bacteria</taxon>
        <taxon>Bacillati</taxon>
        <taxon>Bacillota</taxon>
        <taxon>Bacilli</taxon>
        <taxon>Bacillales</taxon>
        <taxon>Caryophanaceae</taxon>
        <taxon>Ureibacillus</taxon>
    </lineage>
</organism>
<dbReference type="Proteomes" id="UP000272238">
    <property type="component" value="Unassembled WGS sequence"/>
</dbReference>
<feature type="domain" description="NERD" evidence="2">
    <location>
        <begin position="43"/>
        <end position="159"/>
    </location>
</feature>
<proteinExistence type="predicted"/>
<dbReference type="InterPro" id="IPR011528">
    <property type="entry name" value="NERD"/>
</dbReference>
<keyword evidence="1" id="KW-0472">Membrane</keyword>
<evidence type="ECO:0000313" key="3">
    <source>
        <dbReference type="EMBL" id="RKQ19546.1"/>
    </source>
</evidence>
<dbReference type="PROSITE" id="PS50965">
    <property type="entry name" value="NERD"/>
    <property type="match status" value="1"/>
</dbReference>
<evidence type="ECO:0000313" key="4">
    <source>
        <dbReference type="Proteomes" id="UP000272238"/>
    </source>
</evidence>
<sequence length="221" mass="25598">MIGWLLIIIILIGLFFAISLYIYDNSKFSKLTGYSYFNFLQDKEVRSHYNLVSNLQKVQGDYEVLLNVVLPTNNVKADVVFVHQSGIHIINFKRMTGWIYGREQDPEWAEVQYSEKLNKFDNPLIENKIAILELKQILGLADSMPIHSLVVFSDNCSFKKVEVQSRNTDVLKIKELKAYWNDSMDKHLSKDEIMKINLDLNKYVTLKKSPEKSKANSVVTN</sequence>
<gene>
    <name evidence="3" type="ORF">D8M03_02425</name>
</gene>